<gene>
    <name evidence="1" type="ORF">HMPREF3213_02757</name>
</gene>
<name>A0A133KIL2_HEYCO</name>
<evidence type="ECO:0000313" key="1">
    <source>
        <dbReference type="EMBL" id="KWZ79411.1"/>
    </source>
</evidence>
<accession>A0A133KIL2</accession>
<reference evidence="2" key="1">
    <citation type="submission" date="2016-01" db="EMBL/GenBank/DDBJ databases">
        <authorList>
            <person name="Mitreva M."/>
            <person name="Pepin K.H."/>
            <person name="Mihindukulasuriya K.A."/>
            <person name="Fulton R."/>
            <person name="Fronick C."/>
            <person name="O'Laughlin M."/>
            <person name="Miner T."/>
            <person name="Herter B."/>
            <person name="Rosa B.A."/>
            <person name="Cordes M."/>
            <person name="Tomlinson C."/>
            <person name="Wollam A."/>
            <person name="Palsikar V.B."/>
            <person name="Mardis E.R."/>
            <person name="Wilson R.K."/>
        </authorList>
    </citation>
    <scope>NUCLEOTIDE SEQUENCE [LARGE SCALE GENOMIC DNA]</scope>
    <source>
        <strain evidence="2">GED7749B</strain>
    </source>
</reference>
<dbReference type="AlphaFoldDB" id="A0A133KIL2"/>
<dbReference type="EMBL" id="LRPN01000118">
    <property type="protein sequence ID" value="KWZ79411.1"/>
    <property type="molecule type" value="Genomic_DNA"/>
</dbReference>
<sequence length="55" mass="6303">MRASKGRKHCRDRHPAAMMRSEVMNLAITNFRLDAYATGNASQQQDENKFSGYIK</sequence>
<organism evidence="1 2">
    <name type="scientific">Heyndrickxia coagulans</name>
    <name type="common">Weizmannia coagulans</name>
    <dbReference type="NCBI Taxonomy" id="1398"/>
    <lineage>
        <taxon>Bacteria</taxon>
        <taxon>Bacillati</taxon>
        <taxon>Bacillota</taxon>
        <taxon>Bacilli</taxon>
        <taxon>Bacillales</taxon>
        <taxon>Bacillaceae</taxon>
        <taxon>Heyndrickxia</taxon>
    </lineage>
</organism>
<dbReference type="Proteomes" id="UP000070376">
    <property type="component" value="Unassembled WGS sequence"/>
</dbReference>
<comment type="caution">
    <text evidence="1">The sequence shown here is derived from an EMBL/GenBank/DDBJ whole genome shotgun (WGS) entry which is preliminary data.</text>
</comment>
<evidence type="ECO:0000313" key="2">
    <source>
        <dbReference type="Proteomes" id="UP000070376"/>
    </source>
</evidence>
<dbReference type="PATRIC" id="fig|1398.22.peg.2766"/>
<proteinExistence type="predicted"/>
<protein>
    <submittedName>
        <fullName evidence="1">Uncharacterized protein</fullName>
    </submittedName>
</protein>